<keyword evidence="8" id="KW-1185">Reference proteome</keyword>
<proteinExistence type="predicted"/>
<gene>
    <name evidence="7" type="ORF">E6C60_1542</name>
</gene>
<keyword evidence="3" id="KW-0862">Zinc</keyword>
<protein>
    <submittedName>
        <fullName evidence="7">Transcriptional regulator, TraR/DksA family protein</fullName>
    </submittedName>
</protein>
<dbReference type="Pfam" id="PF01258">
    <property type="entry name" value="zf-dskA_traR"/>
    <property type="match status" value="1"/>
</dbReference>
<dbReference type="PROSITE" id="PS51128">
    <property type="entry name" value="ZF_DKSA_2"/>
    <property type="match status" value="1"/>
</dbReference>
<dbReference type="InterPro" id="IPR014240">
    <property type="entry name" value="YteA"/>
</dbReference>
<dbReference type="RefSeq" id="WP_138225311.1">
    <property type="nucleotide sequence ID" value="NZ_CP040396.1"/>
</dbReference>
<evidence type="ECO:0000256" key="1">
    <source>
        <dbReference type="ARBA" id="ARBA00022723"/>
    </source>
</evidence>
<comment type="caution">
    <text evidence="4">Lacks conserved residue(s) required for the propagation of feature annotation.</text>
</comment>
<evidence type="ECO:0000256" key="5">
    <source>
        <dbReference type="SAM" id="MobiDB-lite"/>
    </source>
</evidence>
<dbReference type="InterPro" id="IPR037187">
    <property type="entry name" value="DnaK_N"/>
</dbReference>
<dbReference type="SUPFAM" id="SSF109635">
    <property type="entry name" value="DnaK suppressor protein DksA, alpha-hairpin domain"/>
    <property type="match status" value="1"/>
</dbReference>
<dbReference type="PANTHER" id="PTHR33823">
    <property type="entry name" value="RNA POLYMERASE-BINDING TRANSCRIPTION FACTOR DKSA-RELATED"/>
    <property type="match status" value="1"/>
</dbReference>
<dbReference type="KEGG" id="palo:E6C60_1542"/>
<evidence type="ECO:0000256" key="4">
    <source>
        <dbReference type="PROSITE-ProRule" id="PRU00510"/>
    </source>
</evidence>
<dbReference type="Proteomes" id="UP000300879">
    <property type="component" value="Chromosome"/>
</dbReference>
<accession>A0A4P8XIT7</accession>
<dbReference type="NCBIfam" id="TIGR02890">
    <property type="entry name" value="bacill_yteA"/>
    <property type="match status" value="1"/>
</dbReference>
<feature type="compositionally biased region" description="Basic and acidic residues" evidence="5">
    <location>
        <begin position="37"/>
        <end position="52"/>
    </location>
</feature>
<sequence length="244" mass="27913">MPHLSNAQLQELRSQLLERKQELERLNASHNHGLSISERDTTGELSHIDNHPGDLATELYEREKDLGLQDRAELELERVMTSLEHMEDGTYGICVICRQPIPFQRLQAVPDTQYCKEDSPRDMPSQRRPVEEQVLYPPFGRSSLDEHEYSGFDGEDTLQTLESMGSSNTPAMAEDREVHSYNDMDYEENDDLGGFVELYENFVATNIDGTETFVVRGPHYDSYIEQGEGSYLLDPGSREDADYE</sequence>
<evidence type="ECO:0000256" key="3">
    <source>
        <dbReference type="ARBA" id="ARBA00022833"/>
    </source>
</evidence>
<dbReference type="InterPro" id="IPR000962">
    <property type="entry name" value="Znf_DskA_TraR"/>
</dbReference>
<evidence type="ECO:0000259" key="6">
    <source>
        <dbReference type="Pfam" id="PF01258"/>
    </source>
</evidence>
<dbReference type="AlphaFoldDB" id="A0A4P8XIT7"/>
<evidence type="ECO:0000313" key="7">
    <source>
        <dbReference type="EMBL" id="QCT02258.1"/>
    </source>
</evidence>
<evidence type="ECO:0000256" key="2">
    <source>
        <dbReference type="ARBA" id="ARBA00022771"/>
    </source>
</evidence>
<dbReference type="SUPFAM" id="SSF57716">
    <property type="entry name" value="Glucocorticoid receptor-like (DNA-binding domain)"/>
    <property type="match status" value="1"/>
</dbReference>
<organism evidence="7 8">
    <name type="scientific">Paenibacillus algicola</name>
    <dbReference type="NCBI Taxonomy" id="2565926"/>
    <lineage>
        <taxon>Bacteria</taxon>
        <taxon>Bacillati</taxon>
        <taxon>Bacillota</taxon>
        <taxon>Bacilli</taxon>
        <taxon>Bacillales</taxon>
        <taxon>Paenibacillaceae</taxon>
        <taxon>Paenibacillus</taxon>
    </lineage>
</organism>
<keyword evidence="2" id="KW-0863">Zinc-finger</keyword>
<dbReference type="PANTHER" id="PTHR33823:SF4">
    <property type="entry name" value="GENERAL STRESS PROTEIN 16O"/>
    <property type="match status" value="1"/>
</dbReference>
<reference evidence="7 8" key="1">
    <citation type="submission" date="2019-05" db="EMBL/GenBank/DDBJ databases">
        <authorList>
            <person name="Chen C."/>
        </authorList>
    </citation>
    <scope>NUCLEOTIDE SEQUENCE [LARGE SCALE GENOMIC DNA]</scope>
    <source>
        <strain evidence="7 8">HB172198</strain>
    </source>
</reference>
<name>A0A4P8XIT7_9BACL</name>
<keyword evidence="1" id="KW-0479">Metal-binding</keyword>
<feature type="domain" description="Zinc finger DksA/TraR C4-type" evidence="6">
    <location>
        <begin position="89"/>
        <end position="117"/>
    </location>
</feature>
<evidence type="ECO:0000313" key="8">
    <source>
        <dbReference type="Proteomes" id="UP000300879"/>
    </source>
</evidence>
<feature type="region of interest" description="Disordered" evidence="5">
    <location>
        <begin position="28"/>
        <end position="52"/>
    </location>
</feature>
<dbReference type="OrthoDB" id="9811543at2"/>
<dbReference type="GO" id="GO:0008270">
    <property type="term" value="F:zinc ion binding"/>
    <property type="evidence" value="ECO:0007669"/>
    <property type="project" value="UniProtKB-KW"/>
</dbReference>
<dbReference type="Gene3D" id="1.20.120.910">
    <property type="entry name" value="DksA, coiled-coil domain"/>
    <property type="match status" value="1"/>
</dbReference>
<dbReference type="EMBL" id="CP040396">
    <property type="protein sequence ID" value="QCT02258.1"/>
    <property type="molecule type" value="Genomic_DNA"/>
</dbReference>